<feature type="transmembrane region" description="Helical" evidence="1">
    <location>
        <begin position="269"/>
        <end position="289"/>
    </location>
</feature>
<sequence length="734" mass="83496">MKTLIYLLQVSACTGIFYSFYFLFLRRLTFFTLNRWYLLVTLLLSFVIPTLTFKVDTAAPSPMLEPVMYVQQIQTIPQPQYTVDVAKSAPPFDWMAALQIFYVAIAVISVAHLLFTLTAFFRRMGNKKLMQIGHVKVLKGTKKQGNSSFLNVIFINDEELEPEEIKQIITHEMLHVRLMHSADRIIARVVQIAIWFNPFAYLYMRSIEENHEFEVDRIAAGKDEKGIYAQLLFKLAVSGQSYLFHSFSKVPLKKRIAMLFNKPTSNMKKIIYLLILPVVMISCLAFANLRSDKKLSVVDDLSLLGKHPLVIIDGKEYSDDMLYKIGAKCVLGISTYNPPVAKPAYAKYGEKVKDGLVIISTKNHQITYQTAIERENLAKKAAVPNNQFYARLKLKKEDGSRFDKCIVRLPSGGRVTTDLKTDEPIVFIADGKVFTEQEISKVEDYVKTHKIYSWTAGESYKGKTDRDISANASYFGFLSRAGDTTIGNNKYRQKVYRNGKRVLPDPINRKTFEDYNNSDKGRHDREAAKRVSGKALTFKVVGTVDTTYSNMFAGHLKGYKVMQGNDEYVLQTGGKYKTIAGLVQPGDEIEINVSTCLYGNDSPLTISPETITKGGKVIFQAEKQELPQYAFLYEANRVRFTDGKITDVQKYPNGNWKSAVVQVANGYRIKFNLKSSAPAVKNIVAGDHVWLRFVHEVKTGAKEYIVNDWVSLSNNVRDYGVKNPEYFYKYYEKI</sequence>
<comment type="caution">
    <text evidence="3">The sequence shown here is derived from an EMBL/GenBank/DDBJ whole genome shotgun (WGS) entry which is preliminary data.</text>
</comment>
<keyword evidence="4" id="KW-1185">Reference proteome</keyword>
<name>A0ABR7WU46_9SPHI</name>
<feature type="transmembrane region" description="Helical" evidence="1">
    <location>
        <begin position="100"/>
        <end position="121"/>
    </location>
</feature>
<feature type="domain" description="Peptidase M56" evidence="2">
    <location>
        <begin position="30"/>
        <end position="259"/>
    </location>
</feature>
<accession>A0ABR7WU46</accession>
<keyword evidence="1" id="KW-1133">Transmembrane helix</keyword>
<evidence type="ECO:0000313" key="3">
    <source>
        <dbReference type="EMBL" id="MBD1365834.1"/>
    </source>
</evidence>
<gene>
    <name evidence="3" type="ORF">IDJ77_18605</name>
</gene>
<dbReference type="Proteomes" id="UP000606600">
    <property type="component" value="Unassembled WGS sequence"/>
</dbReference>
<dbReference type="InterPro" id="IPR052173">
    <property type="entry name" value="Beta-lactam_resp_regulator"/>
</dbReference>
<feature type="transmembrane region" description="Helical" evidence="1">
    <location>
        <begin position="6"/>
        <end position="24"/>
    </location>
</feature>
<evidence type="ECO:0000259" key="2">
    <source>
        <dbReference type="Pfam" id="PF05569"/>
    </source>
</evidence>
<organism evidence="3 4">
    <name type="scientific">Mucilaginibacter pankratovii</name>
    <dbReference type="NCBI Taxonomy" id="2772110"/>
    <lineage>
        <taxon>Bacteria</taxon>
        <taxon>Pseudomonadati</taxon>
        <taxon>Bacteroidota</taxon>
        <taxon>Sphingobacteriia</taxon>
        <taxon>Sphingobacteriales</taxon>
        <taxon>Sphingobacteriaceae</taxon>
        <taxon>Mucilaginibacter</taxon>
    </lineage>
</organism>
<dbReference type="PANTHER" id="PTHR34978">
    <property type="entry name" value="POSSIBLE SENSOR-TRANSDUCER PROTEIN BLAR"/>
    <property type="match status" value="1"/>
</dbReference>
<protein>
    <recommendedName>
        <fullName evidence="2">Peptidase M56 domain-containing protein</fullName>
    </recommendedName>
</protein>
<dbReference type="InterPro" id="IPR008756">
    <property type="entry name" value="Peptidase_M56"/>
</dbReference>
<dbReference type="EMBL" id="JACWMY010000010">
    <property type="protein sequence ID" value="MBD1365834.1"/>
    <property type="molecule type" value="Genomic_DNA"/>
</dbReference>
<keyword evidence="1" id="KW-0812">Transmembrane</keyword>
<dbReference type="Pfam" id="PF05569">
    <property type="entry name" value="Peptidase_M56"/>
    <property type="match status" value="1"/>
</dbReference>
<dbReference type="RefSeq" id="WP_191190500.1">
    <property type="nucleotide sequence ID" value="NZ_JACWMY010000010.1"/>
</dbReference>
<keyword evidence="1" id="KW-0472">Membrane</keyword>
<evidence type="ECO:0000256" key="1">
    <source>
        <dbReference type="SAM" id="Phobius"/>
    </source>
</evidence>
<proteinExistence type="predicted"/>
<evidence type="ECO:0000313" key="4">
    <source>
        <dbReference type="Proteomes" id="UP000606600"/>
    </source>
</evidence>
<feature type="transmembrane region" description="Helical" evidence="1">
    <location>
        <begin position="36"/>
        <end position="55"/>
    </location>
</feature>
<dbReference type="PANTHER" id="PTHR34978:SF3">
    <property type="entry name" value="SLR0241 PROTEIN"/>
    <property type="match status" value="1"/>
</dbReference>
<reference evidence="3 4" key="1">
    <citation type="submission" date="2020-09" db="EMBL/GenBank/DDBJ databases">
        <title>Novel species of Mucilaginibacter isolated from a glacier on the Tibetan Plateau.</title>
        <authorList>
            <person name="Liu Q."/>
            <person name="Xin Y.-H."/>
        </authorList>
    </citation>
    <scope>NUCLEOTIDE SEQUENCE [LARGE SCALE GENOMIC DNA]</scope>
    <source>
        <strain evidence="3 4">ZT4R22</strain>
    </source>
</reference>